<evidence type="ECO:0000256" key="4">
    <source>
        <dbReference type="ARBA" id="ARBA00022801"/>
    </source>
</evidence>
<dbReference type="Pfam" id="PF01541">
    <property type="entry name" value="GIY-YIG"/>
    <property type="match status" value="1"/>
</dbReference>
<dbReference type="CDD" id="cd10445">
    <property type="entry name" value="GIY-YIG_bI1_like"/>
    <property type="match status" value="1"/>
</dbReference>
<keyword evidence="3 6" id="KW-0255">Endonuclease</keyword>
<dbReference type="InterPro" id="IPR006350">
    <property type="entry name" value="Intron_endoG1"/>
</dbReference>
<gene>
    <name evidence="6" type="primary">orf326</name>
</gene>
<name>A0A191MX74_CRYPA</name>
<dbReference type="GO" id="GO:0004519">
    <property type="term" value="F:endonuclease activity"/>
    <property type="evidence" value="ECO:0007669"/>
    <property type="project" value="UniProtKB-KW"/>
</dbReference>
<keyword evidence="2" id="KW-0540">Nuclease</keyword>
<dbReference type="InterPro" id="IPR000305">
    <property type="entry name" value="GIY-YIG_endonuc"/>
</dbReference>
<dbReference type="InterPro" id="IPR003611">
    <property type="entry name" value="NUMOD3"/>
</dbReference>
<dbReference type="SMART" id="SM00465">
    <property type="entry name" value="GIYc"/>
    <property type="match status" value="1"/>
</dbReference>
<feature type="domain" description="GIY-YIG" evidence="5">
    <location>
        <begin position="88"/>
        <end position="174"/>
    </location>
</feature>
<dbReference type="Pfam" id="PF07460">
    <property type="entry name" value="NUMOD3"/>
    <property type="match status" value="1"/>
</dbReference>
<dbReference type="InterPro" id="IPR035901">
    <property type="entry name" value="GIY-YIG_endonuc_sf"/>
</dbReference>
<evidence type="ECO:0000256" key="1">
    <source>
        <dbReference type="ARBA" id="ARBA00010045"/>
    </source>
</evidence>
<dbReference type="SUPFAM" id="SSF82771">
    <property type="entry name" value="GIY-YIG endonuclease"/>
    <property type="match status" value="1"/>
</dbReference>
<accession>A0A191MX74</accession>
<dbReference type="SMART" id="SM00497">
    <property type="entry name" value="IENR1"/>
    <property type="match status" value="1"/>
</dbReference>
<proteinExistence type="predicted"/>
<dbReference type="SMART" id="SM00496">
    <property type="entry name" value="IENR2"/>
    <property type="match status" value="4"/>
</dbReference>
<evidence type="ECO:0000256" key="2">
    <source>
        <dbReference type="ARBA" id="ARBA00022722"/>
    </source>
</evidence>
<evidence type="ECO:0000313" key="6">
    <source>
        <dbReference type="EMBL" id="AMX22275.1"/>
    </source>
</evidence>
<keyword evidence="4" id="KW-0378">Hydrolase</keyword>
<dbReference type="InterPro" id="IPR003647">
    <property type="entry name" value="Intron_nuc_1_rpt"/>
</dbReference>
<dbReference type="SUPFAM" id="SSF64496">
    <property type="entry name" value="DNA-binding domain of intron-encoded endonucleases"/>
    <property type="match status" value="2"/>
</dbReference>
<dbReference type="GO" id="GO:0003677">
    <property type="term" value="F:DNA binding"/>
    <property type="evidence" value="ECO:0007669"/>
    <property type="project" value="InterPro"/>
</dbReference>
<reference evidence="6" key="1">
    <citation type="journal article" date="2016" name="PLoS ONE">
        <title>Intron Derived Size Polymorphism in the Mitochondrial Genomes of Closely Related Chrysoporthe Species.</title>
        <authorList>
            <person name="Kanzi A.M."/>
            <person name="Wingfield B.D."/>
            <person name="Steenkamp E.T."/>
            <person name="Naidoo S."/>
            <person name="van der Merwe N.A."/>
        </authorList>
    </citation>
    <scope>NUCLEOTIDE SEQUENCE</scope>
</reference>
<feature type="non-terminal residue" evidence="6">
    <location>
        <position position="1"/>
    </location>
</feature>
<geneLocation type="mitochondrion" evidence="6"/>
<organism evidence="6">
    <name type="scientific">Cryphonectria parasitica</name>
    <name type="common">Chestnut blight fungus</name>
    <name type="synonym">Endothia parasitica</name>
    <dbReference type="NCBI Taxonomy" id="5116"/>
    <lineage>
        <taxon>Eukaryota</taxon>
        <taxon>Fungi</taxon>
        <taxon>Dikarya</taxon>
        <taxon>Ascomycota</taxon>
        <taxon>Pezizomycotina</taxon>
        <taxon>Sordariomycetes</taxon>
        <taxon>Sordariomycetidae</taxon>
        <taxon>Diaporthales</taxon>
        <taxon>Cryphonectriaceae</taxon>
        <taxon>Cryphonectria-Endothia species complex</taxon>
        <taxon>Cryphonectria</taxon>
    </lineage>
</organism>
<protein>
    <submittedName>
        <fullName evidence="6">GIY-YIG endonuclease</fullName>
    </submittedName>
</protein>
<dbReference type="PROSITE" id="PS50164">
    <property type="entry name" value="GIY_YIG"/>
    <property type="match status" value="1"/>
</dbReference>
<comment type="similarity">
    <text evidence="1">To endonucleases of group I introns of fungi and phage.</text>
</comment>
<evidence type="ECO:0000256" key="3">
    <source>
        <dbReference type="ARBA" id="ARBA00022759"/>
    </source>
</evidence>
<dbReference type="EMBL" id="KT428651">
    <property type="protein sequence ID" value="AMX22275.1"/>
    <property type="molecule type" value="Genomic_DNA"/>
</dbReference>
<dbReference type="AlphaFoldDB" id="A0A191MX74"/>
<sequence length="326" mass="37011">TETISVPALKCSNQVMYIYPKSRFSFYSYKLSLANSYCLNLRAYSTDSGPKDSNSKSNSHFNKDQLIPAVVYEDAFAMQKVILKDNKGRTGIYMLTNKLTGNIYVGQSADLRKRFLNYFNLSYITRRNELIISRALIKYGYSNFSISILEYCEKSELDTREQYYLDTLNPEYNVQKVAGDSSLGLIRSQETKDKISKALKGVYTGSKAYWFGRTMSEETKKLMSSKRSGELNPLFGKSHSEETKELIRQKSLGRKFSDESKLLKSTKLGNPVNIYEKCSSEGFELIGSFVSARRAGLFLGISKSTVIRYMNSGAVFKDRYKFSAAS</sequence>
<dbReference type="Gene3D" id="3.40.1440.10">
    <property type="entry name" value="GIY-YIG endonuclease"/>
    <property type="match status" value="1"/>
</dbReference>
<evidence type="ECO:0000259" key="5">
    <source>
        <dbReference type="PROSITE" id="PS50164"/>
    </source>
</evidence>
<dbReference type="NCBIfam" id="TIGR01453">
    <property type="entry name" value="grpIintron_endo"/>
    <property type="match status" value="1"/>
</dbReference>
<dbReference type="GO" id="GO:0016787">
    <property type="term" value="F:hydrolase activity"/>
    <property type="evidence" value="ECO:0007669"/>
    <property type="project" value="UniProtKB-KW"/>
</dbReference>
<keyword evidence="6" id="KW-0496">Mitochondrion</keyword>